<evidence type="ECO:0000313" key="2">
    <source>
        <dbReference type="Proteomes" id="UP000790709"/>
    </source>
</evidence>
<organism evidence="1 2">
    <name type="scientific">Leucogyrophana mollusca</name>
    <dbReference type="NCBI Taxonomy" id="85980"/>
    <lineage>
        <taxon>Eukaryota</taxon>
        <taxon>Fungi</taxon>
        <taxon>Dikarya</taxon>
        <taxon>Basidiomycota</taxon>
        <taxon>Agaricomycotina</taxon>
        <taxon>Agaricomycetes</taxon>
        <taxon>Agaricomycetidae</taxon>
        <taxon>Boletales</taxon>
        <taxon>Boletales incertae sedis</taxon>
        <taxon>Leucogyrophana</taxon>
    </lineage>
</organism>
<sequence length="173" mass="19806">MSASDIVLRFVYPISSNADIRTFRVYQVIEGSTGELELYKFLHPMTGLATGITTYHRKNLITLVFETAGQIEWTSNTNATVYFGIDEVPVKDLRKVKNATSQSRRFKVAGSEYKWKISENGTDMFCIDSKDKHIANWSQDTQILSVAPRAETMLDRIVVTCLLNLWFKQLGRW</sequence>
<gene>
    <name evidence="1" type="ORF">BV22DRAFT_814079</name>
</gene>
<proteinExistence type="predicted"/>
<reference evidence="1" key="1">
    <citation type="journal article" date="2021" name="New Phytol.">
        <title>Evolutionary innovations through gain and loss of genes in the ectomycorrhizal Boletales.</title>
        <authorList>
            <person name="Wu G."/>
            <person name="Miyauchi S."/>
            <person name="Morin E."/>
            <person name="Kuo A."/>
            <person name="Drula E."/>
            <person name="Varga T."/>
            <person name="Kohler A."/>
            <person name="Feng B."/>
            <person name="Cao Y."/>
            <person name="Lipzen A."/>
            <person name="Daum C."/>
            <person name="Hundley H."/>
            <person name="Pangilinan J."/>
            <person name="Johnson J."/>
            <person name="Barry K."/>
            <person name="LaButti K."/>
            <person name="Ng V."/>
            <person name="Ahrendt S."/>
            <person name="Min B."/>
            <person name="Choi I.G."/>
            <person name="Park H."/>
            <person name="Plett J.M."/>
            <person name="Magnuson J."/>
            <person name="Spatafora J.W."/>
            <person name="Nagy L.G."/>
            <person name="Henrissat B."/>
            <person name="Grigoriev I.V."/>
            <person name="Yang Z.L."/>
            <person name="Xu J."/>
            <person name="Martin F.M."/>
        </authorList>
    </citation>
    <scope>NUCLEOTIDE SEQUENCE</scope>
    <source>
        <strain evidence="1">KUC20120723A-06</strain>
    </source>
</reference>
<dbReference type="Proteomes" id="UP000790709">
    <property type="component" value="Unassembled WGS sequence"/>
</dbReference>
<comment type="caution">
    <text evidence="1">The sequence shown here is derived from an EMBL/GenBank/DDBJ whole genome shotgun (WGS) entry which is preliminary data.</text>
</comment>
<name>A0ACB8B3J5_9AGAM</name>
<protein>
    <submittedName>
        <fullName evidence="1">Uncharacterized protein</fullName>
    </submittedName>
</protein>
<evidence type="ECO:0000313" key="1">
    <source>
        <dbReference type="EMBL" id="KAH7920276.1"/>
    </source>
</evidence>
<keyword evidence="2" id="KW-1185">Reference proteome</keyword>
<accession>A0ACB8B3J5</accession>
<dbReference type="EMBL" id="MU266592">
    <property type="protein sequence ID" value="KAH7920276.1"/>
    <property type="molecule type" value="Genomic_DNA"/>
</dbReference>